<gene>
    <name evidence="2" type="ORF">EVAR_76614_1</name>
</gene>
<evidence type="ECO:0000313" key="3">
    <source>
        <dbReference type="Proteomes" id="UP000299102"/>
    </source>
</evidence>
<evidence type="ECO:0000313" key="2">
    <source>
        <dbReference type="EMBL" id="GBP09634.1"/>
    </source>
</evidence>
<keyword evidence="3" id="KW-1185">Reference proteome</keyword>
<sequence>MNVQKEWKRKHKSAPEYVFPGSSPKKVSVDDEFVQDIKRSKSLYETNDFYLFQRYAINTHPLAAEQPYIRRQIKATADPNHVNSIRKPFTVGSFSPRAPSYARYINLNENGTARCCGPDSSKGFASHVLYKQGVREGVFYKNKERFIKGGEWGGRRAAADARGARYPRHVRRSDLCRDAVINQSASHKAPGDIVRPRLPSAAATRTRPIESGGP</sequence>
<name>A0A4C1T673_EUMVA</name>
<dbReference type="Proteomes" id="UP000299102">
    <property type="component" value="Unassembled WGS sequence"/>
</dbReference>
<comment type="caution">
    <text evidence="2">The sequence shown here is derived from an EMBL/GenBank/DDBJ whole genome shotgun (WGS) entry which is preliminary data.</text>
</comment>
<protein>
    <submittedName>
        <fullName evidence="2">Uncharacterized protein</fullName>
    </submittedName>
</protein>
<feature type="region of interest" description="Disordered" evidence="1">
    <location>
        <begin position="186"/>
        <end position="214"/>
    </location>
</feature>
<dbReference type="AlphaFoldDB" id="A0A4C1T673"/>
<evidence type="ECO:0000256" key="1">
    <source>
        <dbReference type="SAM" id="MobiDB-lite"/>
    </source>
</evidence>
<proteinExistence type="predicted"/>
<dbReference type="EMBL" id="BGZK01000036">
    <property type="protein sequence ID" value="GBP09634.1"/>
    <property type="molecule type" value="Genomic_DNA"/>
</dbReference>
<feature type="region of interest" description="Disordered" evidence="1">
    <location>
        <begin position="1"/>
        <end position="21"/>
    </location>
</feature>
<reference evidence="2 3" key="1">
    <citation type="journal article" date="2019" name="Commun. Biol.">
        <title>The bagworm genome reveals a unique fibroin gene that provides high tensile strength.</title>
        <authorList>
            <person name="Kono N."/>
            <person name="Nakamura H."/>
            <person name="Ohtoshi R."/>
            <person name="Tomita M."/>
            <person name="Numata K."/>
            <person name="Arakawa K."/>
        </authorList>
    </citation>
    <scope>NUCLEOTIDE SEQUENCE [LARGE SCALE GENOMIC DNA]</scope>
</reference>
<organism evidence="2 3">
    <name type="scientific">Eumeta variegata</name>
    <name type="common">Bagworm moth</name>
    <name type="synonym">Eumeta japonica</name>
    <dbReference type="NCBI Taxonomy" id="151549"/>
    <lineage>
        <taxon>Eukaryota</taxon>
        <taxon>Metazoa</taxon>
        <taxon>Ecdysozoa</taxon>
        <taxon>Arthropoda</taxon>
        <taxon>Hexapoda</taxon>
        <taxon>Insecta</taxon>
        <taxon>Pterygota</taxon>
        <taxon>Neoptera</taxon>
        <taxon>Endopterygota</taxon>
        <taxon>Lepidoptera</taxon>
        <taxon>Glossata</taxon>
        <taxon>Ditrysia</taxon>
        <taxon>Tineoidea</taxon>
        <taxon>Psychidae</taxon>
        <taxon>Oiketicinae</taxon>
        <taxon>Eumeta</taxon>
    </lineage>
</organism>
<accession>A0A4C1T673</accession>